<reference evidence="2" key="1">
    <citation type="submission" date="2021-11" db="EMBL/GenBank/DDBJ databases">
        <title>Genome sequence.</title>
        <authorList>
            <person name="Sun Q."/>
        </authorList>
    </citation>
    <scope>NUCLEOTIDE SEQUENCE</scope>
    <source>
        <strain evidence="2">JC732</strain>
    </source>
</reference>
<dbReference type="Gene3D" id="2.120.10.30">
    <property type="entry name" value="TolB, C-terminal domain"/>
    <property type="match status" value="2"/>
</dbReference>
<keyword evidence="1" id="KW-0732">Signal</keyword>
<gene>
    <name evidence="2" type="ORF">LOC68_25320</name>
</gene>
<evidence type="ECO:0000256" key="1">
    <source>
        <dbReference type="SAM" id="SignalP"/>
    </source>
</evidence>
<dbReference type="EMBL" id="JAJKFT010000010">
    <property type="protein sequence ID" value="MCC9631730.1"/>
    <property type="molecule type" value="Genomic_DNA"/>
</dbReference>
<protein>
    <recommendedName>
        <fullName evidence="4">SMP-30/Gluconolactonase/LRE-like region domain-containing protein</fullName>
    </recommendedName>
</protein>
<proteinExistence type="predicted"/>
<name>A0A9X1MSR7_9BACT</name>
<dbReference type="Proteomes" id="UP001139103">
    <property type="component" value="Unassembled WGS sequence"/>
</dbReference>
<feature type="signal peptide" evidence="1">
    <location>
        <begin position="1"/>
        <end position="23"/>
    </location>
</feature>
<sequence length="675" mass="71497">MIGRSLLVAAVCSAFLWSGLTTAAAARGPEKAITGVVTAAGLPLEDAYVELFSSGFGVARLISADTTDVNGMFSVNYRRCSPRDLLYVVVSEGAPGESKLVLVAILGQVGKNLSTNVVVNELTTVAAAFACAQFIDGDEIYGFSPGLDNSFATTTNLVDVQTGTAAAVISNYNNGTTLSVYPRSTEALLYFNTLADMIVACAADNSGAACDLLFALTTPADSPAPTNTFEAIHNIARNPAEFDSAALLALAETAPLYDPLLTDPPTAWVLTLHFTEGGFNAPGRIAFDSKGNVWSNNNFSGSPPTVTPANQVSVLGPLGQPILNSPIIDSHVNGSGYGTAVDMFDNGWISNFVDGGITSFSPKGKQRVYIPASAYHTNPPVVAMGMAFDQHGNLWVTNMGDSTEPLDAGSITVFLKANRNRALTFPEGTNDGSVVRKPFSVAIDWRGRAWVANSGFAPLHVGGVAVLELTRHGKFKVIAQVDSHALSESPDLTLLRKHGDFSSPKTIAIDQGGNGWISNFESNMVTFIDGKSFDATDYEADPTSHNWGMAVDGSGQLWIASFTNPPSDAMTPPVISVMQGTDSDRGEFLFSFSNPSMQHITGLQIDASGNVWICNNWDLATTPSQIIGGDGLVQFIGVATPVNTPLIGPPTTAEFFHPRFGFRNFGPSKWFSFGW</sequence>
<dbReference type="RefSeq" id="WP_230224212.1">
    <property type="nucleotide sequence ID" value="NZ_JAJKFT010000010.1"/>
</dbReference>
<comment type="caution">
    <text evidence="2">The sequence shown here is derived from an EMBL/GenBank/DDBJ whole genome shotgun (WGS) entry which is preliminary data.</text>
</comment>
<organism evidence="2 3">
    <name type="scientific">Blastopirellula sediminis</name>
    <dbReference type="NCBI Taxonomy" id="2894196"/>
    <lineage>
        <taxon>Bacteria</taxon>
        <taxon>Pseudomonadati</taxon>
        <taxon>Planctomycetota</taxon>
        <taxon>Planctomycetia</taxon>
        <taxon>Pirellulales</taxon>
        <taxon>Pirellulaceae</taxon>
        <taxon>Blastopirellula</taxon>
    </lineage>
</organism>
<evidence type="ECO:0000313" key="3">
    <source>
        <dbReference type="Proteomes" id="UP001139103"/>
    </source>
</evidence>
<evidence type="ECO:0000313" key="2">
    <source>
        <dbReference type="EMBL" id="MCC9631730.1"/>
    </source>
</evidence>
<evidence type="ECO:0008006" key="4">
    <source>
        <dbReference type="Google" id="ProtNLM"/>
    </source>
</evidence>
<accession>A0A9X1MSR7</accession>
<feature type="chain" id="PRO_5040734975" description="SMP-30/Gluconolactonase/LRE-like region domain-containing protein" evidence="1">
    <location>
        <begin position="24"/>
        <end position="675"/>
    </location>
</feature>
<keyword evidence="3" id="KW-1185">Reference proteome</keyword>
<dbReference type="AlphaFoldDB" id="A0A9X1MSR7"/>
<dbReference type="SUPFAM" id="SSF101898">
    <property type="entry name" value="NHL repeat"/>
    <property type="match status" value="1"/>
</dbReference>
<dbReference type="InterPro" id="IPR011042">
    <property type="entry name" value="6-blade_b-propeller_TolB-like"/>
</dbReference>